<keyword evidence="1" id="KW-0418">Kinase</keyword>
<name>A0A1D6HY65_MAIZE</name>
<dbReference type="GO" id="GO:0016301">
    <property type="term" value="F:kinase activity"/>
    <property type="evidence" value="ECO:0007669"/>
    <property type="project" value="UniProtKB-KW"/>
</dbReference>
<dbReference type="EMBL" id="CM007650">
    <property type="protein sequence ID" value="ONM53101.1"/>
    <property type="molecule type" value="Genomic_DNA"/>
</dbReference>
<evidence type="ECO:0000313" key="1">
    <source>
        <dbReference type="EMBL" id="ONM53101.1"/>
    </source>
</evidence>
<keyword evidence="1" id="KW-0808">Transferase</keyword>
<protein>
    <submittedName>
        <fullName evidence="1">PTI1-like tyrosine-protein kinase 3</fullName>
    </submittedName>
</protein>
<gene>
    <name evidence="1" type="ORF">ZEAMMB73_Zm00001d019515</name>
</gene>
<reference evidence="1" key="1">
    <citation type="submission" date="2015-12" db="EMBL/GenBank/DDBJ databases">
        <title>Update maize B73 reference genome by single molecule sequencing technologies.</title>
        <authorList>
            <consortium name="Maize Genome Sequencing Project"/>
            <person name="Ware D."/>
        </authorList>
    </citation>
    <scope>NUCLEOTIDE SEQUENCE [LARGE SCALE GENOMIC DNA]</scope>
    <source>
        <tissue evidence="1">Seedling</tissue>
    </source>
</reference>
<sequence length="42" mass="4877">MLALHNDNGICSRFDFSFSFTFSIPVPSYQLFVDFQNSLLEE</sequence>
<dbReference type="AlphaFoldDB" id="A0A1D6HY65"/>
<accession>A0A1D6HY65</accession>
<proteinExistence type="predicted"/>
<organism evidence="1">
    <name type="scientific">Zea mays</name>
    <name type="common">Maize</name>
    <dbReference type="NCBI Taxonomy" id="4577"/>
    <lineage>
        <taxon>Eukaryota</taxon>
        <taxon>Viridiplantae</taxon>
        <taxon>Streptophyta</taxon>
        <taxon>Embryophyta</taxon>
        <taxon>Tracheophyta</taxon>
        <taxon>Spermatophyta</taxon>
        <taxon>Magnoliopsida</taxon>
        <taxon>Liliopsida</taxon>
        <taxon>Poales</taxon>
        <taxon>Poaceae</taxon>
        <taxon>PACMAD clade</taxon>
        <taxon>Panicoideae</taxon>
        <taxon>Andropogonodae</taxon>
        <taxon>Andropogoneae</taxon>
        <taxon>Tripsacinae</taxon>
        <taxon>Zea</taxon>
    </lineage>
</organism>